<protein>
    <submittedName>
        <fullName evidence="4">LADA_0D12398g1_1</fullName>
    </submittedName>
</protein>
<gene>
    <name evidence="4" type="ORF">LADA_0D12398G</name>
</gene>
<accession>A0A1G4J869</accession>
<dbReference type="GO" id="GO:0016020">
    <property type="term" value="C:membrane"/>
    <property type="evidence" value="ECO:0007669"/>
    <property type="project" value="UniProtKB-SubCell"/>
</dbReference>
<keyword evidence="5" id="KW-1185">Reference proteome</keyword>
<dbReference type="InterPro" id="IPR009038">
    <property type="entry name" value="GOLD_dom"/>
</dbReference>
<evidence type="ECO:0000313" key="4">
    <source>
        <dbReference type="EMBL" id="SCU86117.1"/>
    </source>
</evidence>
<evidence type="ECO:0000256" key="2">
    <source>
        <dbReference type="SAM" id="SignalP"/>
    </source>
</evidence>
<sequence>MTLEFYILGIFLLFQQCAVLAFPVTFDLSTGCKECLYVESASGSVISYYFAVQQGSDHKLDINYEIFSPDNGRKPAVSRHGEVQGEWSFKAKVDGEYGICFVALEANRVVDAEIVVNSERRRLADIRRPQERQGPSPLEHKVDSTLDLLEQQITVFESNIQRFGARCLRNHATMASIDSQIKMYALGGSLLTFGILLTQTRHLRRHLAMRTRGSESHVSVSSYVHQAC</sequence>
<comment type="similarity">
    <text evidence="1">Belongs to the EMP24/GP25L family.</text>
</comment>
<dbReference type="AlphaFoldDB" id="A0A1G4J869"/>
<evidence type="ECO:0000313" key="5">
    <source>
        <dbReference type="Proteomes" id="UP000190274"/>
    </source>
</evidence>
<evidence type="ECO:0000259" key="3">
    <source>
        <dbReference type="PROSITE" id="PS50866"/>
    </source>
</evidence>
<dbReference type="Pfam" id="PF01105">
    <property type="entry name" value="EMP24_GP25L"/>
    <property type="match status" value="1"/>
</dbReference>
<keyword evidence="1" id="KW-0472">Membrane</keyword>
<comment type="subcellular location">
    <subcellularLocation>
        <location evidence="1">Membrane</location>
        <topology evidence="1">Single-pass type I membrane protein</topology>
    </subcellularLocation>
</comment>
<keyword evidence="2" id="KW-0732">Signal</keyword>
<feature type="signal peptide" evidence="2">
    <location>
        <begin position="1"/>
        <end position="21"/>
    </location>
</feature>
<proteinExistence type="inferred from homology"/>
<dbReference type="STRING" id="1266660.A0A1G4J869"/>
<dbReference type="Proteomes" id="UP000190274">
    <property type="component" value="Chromosome D"/>
</dbReference>
<feature type="chain" id="PRO_5009235908" evidence="2">
    <location>
        <begin position="22"/>
        <end position="228"/>
    </location>
</feature>
<dbReference type="OrthoDB" id="1929172at2759"/>
<keyword evidence="1" id="KW-0812">Transmembrane</keyword>
<reference evidence="4 5" key="1">
    <citation type="submission" date="2016-03" db="EMBL/GenBank/DDBJ databases">
        <authorList>
            <person name="Devillers H."/>
        </authorList>
    </citation>
    <scope>NUCLEOTIDE SEQUENCE [LARGE SCALE GENOMIC DNA]</scope>
    <source>
        <strain evidence="4">CBS 10888</strain>
    </source>
</reference>
<organism evidence="4 5">
    <name type="scientific">Lachancea dasiensis</name>
    <dbReference type="NCBI Taxonomy" id="1072105"/>
    <lineage>
        <taxon>Eukaryota</taxon>
        <taxon>Fungi</taxon>
        <taxon>Dikarya</taxon>
        <taxon>Ascomycota</taxon>
        <taxon>Saccharomycotina</taxon>
        <taxon>Saccharomycetes</taxon>
        <taxon>Saccharomycetales</taxon>
        <taxon>Saccharomycetaceae</taxon>
        <taxon>Lachancea</taxon>
    </lineage>
</organism>
<feature type="domain" description="GOLD" evidence="3">
    <location>
        <begin position="33"/>
        <end position="160"/>
    </location>
</feature>
<dbReference type="PROSITE" id="PS50866">
    <property type="entry name" value="GOLD"/>
    <property type="match status" value="1"/>
</dbReference>
<evidence type="ECO:0000256" key="1">
    <source>
        <dbReference type="RuleBase" id="RU003827"/>
    </source>
</evidence>
<dbReference type="EMBL" id="LT598454">
    <property type="protein sequence ID" value="SCU86117.1"/>
    <property type="molecule type" value="Genomic_DNA"/>
</dbReference>
<name>A0A1G4J869_9SACH</name>
<dbReference type="SMART" id="SM01190">
    <property type="entry name" value="EMP24_GP25L"/>
    <property type="match status" value="1"/>
</dbReference>